<protein>
    <submittedName>
        <fullName evidence="1">Uncharacterized protein</fullName>
    </submittedName>
</protein>
<evidence type="ECO:0000313" key="1">
    <source>
        <dbReference type="EMBL" id="KAG5169914.1"/>
    </source>
</evidence>
<gene>
    <name evidence="1" type="ORF">JR316_004296</name>
</gene>
<dbReference type="AlphaFoldDB" id="A0A8H7Y285"/>
<sequence length="76" mass="8227">MSIRYKMTIEISGFPAGVVNAVTPPHQDLISGDARPIQIDSRRREVLGSNGEAPILNIVGGSTMFPIPPNLQKELD</sequence>
<proteinExistence type="predicted"/>
<accession>A0A8H7Y285</accession>
<dbReference type="EMBL" id="JAFIQS010000004">
    <property type="protein sequence ID" value="KAG5169914.1"/>
    <property type="molecule type" value="Genomic_DNA"/>
</dbReference>
<organism evidence="1">
    <name type="scientific">Psilocybe cubensis</name>
    <name type="common">Psychedelic mushroom</name>
    <name type="synonym">Stropharia cubensis</name>
    <dbReference type="NCBI Taxonomy" id="181762"/>
    <lineage>
        <taxon>Eukaryota</taxon>
        <taxon>Fungi</taxon>
        <taxon>Dikarya</taxon>
        <taxon>Basidiomycota</taxon>
        <taxon>Agaricomycotina</taxon>
        <taxon>Agaricomycetes</taxon>
        <taxon>Agaricomycetidae</taxon>
        <taxon>Agaricales</taxon>
        <taxon>Agaricineae</taxon>
        <taxon>Strophariaceae</taxon>
        <taxon>Psilocybe</taxon>
    </lineage>
</organism>
<name>A0A8H7Y285_PSICU</name>
<comment type="caution">
    <text evidence="1">The sequence shown here is derived from an EMBL/GenBank/DDBJ whole genome shotgun (WGS) entry which is preliminary data.</text>
</comment>
<reference evidence="1" key="1">
    <citation type="submission" date="2021-02" db="EMBL/GenBank/DDBJ databases">
        <title>Psilocybe cubensis genome.</title>
        <authorList>
            <person name="Mckernan K.J."/>
            <person name="Crawford S."/>
            <person name="Trippe A."/>
            <person name="Kane L.T."/>
            <person name="Mclaughlin S."/>
        </authorList>
    </citation>
    <scope>NUCLEOTIDE SEQUENCE [LARGE SCALE GENOMIC DNA]</scope>
    <source>
        <strain evidence="1">MGC-MH-2018</strain>
    </source>
</reference>